<evidence type="ECO:0000256" key="1">
    <source>
        <dbReference type="SAM" id="MobiDB-lite"/>
    </source>
</evidence>
<organism evidence="2 3">
    <name type="scientific">Aureobasidium uvarum</name>
    <dbReference type="NCBI Taxonomy" id="2773716"/>
    <lineage>
        <taxon>Eukaryota</taxon>
        <taxon>Fungi</taxon>
        <taxon>Dikarya</taxon>
        <taxon>Ascomycota</taxon>
        <taxon>Pezizomycotina</taxon>
        <taxon>Dothideomycetes</taxon>
        <taxon>Dothideomycetidae</taxon>
        <taxon>Dothideales</taxon>
        <taxon>Saccotheciaceae</taxon>
        <taxon>Aureobasidium</taxon>
    </lineage>
</organism>
<evidence type="ECO:0000313" key="2">
    <source>
        <dbReference type="EMBL" id="CAD0114278.1"/>
    </source>
</evidence>
<dbReference type="OrthoDB" id="3933298at2759"/>
<dbReference type="Proteomes" id="UP000745764">
    <property type="component" value="Unassembled WGS sequence"/>
</dbReference>
<comment type="caution">
    <text evidence="2">The sequence shown here is derived from an EMBL/GenBank/DDBJ whole genome shotgun (WGS) entry which is preliminary data.</text>
</comment>
<name>A0A9N8KLJ1_9PEZI</name>
<dbReference type="AlphaFoldDB" id="A0A9N8KLJ1"/>
<sequence>MFPTQRSVEEQGNTAEMEGVEHLGQYVFEMTKAKVEAIKKGEGVLPPVSVAQDEEMEDEEVYLEDEGMAEEEDVEMM</sequence>
<proteinExistence type="predicted"/>
<keyword evidence="3" id="KW-1185">Reference proteome</keyword>
<gene>
    <name evidence="2" type="ORF">AWRI4620_LOCUS8533</name>
</gene>
<evidence type="ECO:0000313" key="3">
    <source>
        <dbReference type="Proteomes" id="UP000745764"/>
    </source>
</evidence>
<feature type="region of interest" description="Disordered" evidence="1">
    <location>
        <begin position="46"/>
        <end position="77"/>
    </location>
</feature>
<protein>
    <submittedName>
        <fullName evidence="2">Uncharacterized protein</fullName>
    </submittedName>
</protein>
<reference evidence="2" key="1">
    <citation type="submission" date="2020-06" db="EMBL/GenBank/DDBJ databases">
        <authorList>
            <person name="Onetto C."/>
        </authorList>
    </citation>
    <scope>NUCLEOTIDE SEQUENCE</scope>
</reference>
<dbReference type="EMBL" id="CAINUL010000017">
    <property type="protein sequence ID" value="CAD0114278.1"/>
    <property type="molecule type" value="Genomic_DNA"/>
</dbReference>
<feature type="compositionally biased region" description="Acidic residues" evidence="1">
    <location>
        <begin position="52"/>
        <end position="77"/>
    </location>
</feature>
<accession>A0A9N8KLJ1</accession>